<comment type="caution">
    <text evidence="6">The sequence shown here is derived from an EMBL/GenBank/DDBJ whole genome shotgun (WGS) entry which is preliminary data.</text>
</comment>
<dbReference type="SUPFAM" id="SSF55120">
    <property type="entry name" value="Pseudouridine synthase"/>
    <property type="match status" value="1"/>
</dbReference>
<gene>
    <name evidence="6" type="ORF">IAB98_05040</name>
</gene>
<dbReference type="EC" id="5.4.99.-" evidence="4"/>
<feature type="active site" evidence="3">
    <location>
        <position position="138"/>
    </location>
</feature>
<comment type="similarity">
    <text evidence="2 4">Belongs to the pseudouridine synthase RluA family.</text>
</comment>
<dbReference type="InterPro" id="IPR006225">
    <property type="entry name" value="PsdUridine_synth_RluC/D"/>
</dbReference>
<accession>A0A9D1EJ67</accession>
<dbReference type="GO" id="GO:0009982">
    <property type="term" value="F:pseudouridine synthase activity"/>
    <property type="evidence" value="ECO:0007669"/>
    <property type="project" value="InterPro"/>
</dbReference>
<evidence type="ECO:0000256" key="2">
    <source>
        <dbReference type="ARBA" id="ARBA00010876"/>
    </source>
</evidence>
<organism evidence="6 7">
    <name type="scientific">Candidatus Egerieimonas intestinavium</name>
    <dbReference type="NCBI Taxonomy" id="2840777"/>
    <lineage>
        <taxon>Bacteria</taxon>
        <taxon>Bacillati</taxon>
        <taxon>Bacillota</taxon>
        <taxon>Clostridia</taxon>
        <taxon>Lachnospirales</taxon>
        <taxon>Lachnospiraceae</taxon>
        <taxon>Lachnospiraceae incertae sedis</taxon>
        <taxon>Candidatus Egerieimonas</taxon>
    </lineage>
</organism>
<sequence>MERRLKVKIEPHQAGMTVERLLKGELGMTKREISQMKFRPGGITVAGRQVRVTHVLTEGEILEMLLEEADQGSRHLESSAGKLRILYEDEDLVAVNKPSGLVVHPSQGHYRDSLANQLVGHYRRNGQEVTVRSIGRLDKDTSGILLFGKHAQAAARLCRQREEHIYQRWYLALAAGRFRKSQGKFTGRIGPKPGDPMRMAVTTDGKPAVTHYQVLSQESGYALLACRLETGRTHQIRVHMAHGGHPLLGDLLYGESGGARQLMLHAWKVKCRQPFTGEELEICAPVPREMQDLCRGWAAESALK</sequence>
<comment type="catalytic activity">
    <reaction evidence="1 4">
        <text>a uridine in RNA = a pseudouridine in RNA</text>
        <dbReference type="Rhea" id="RHEA:48348"/>
        <dbReference type="Rhea" id="RHEA-COMP:12068"/>
        <dbReference type="Rhea" id="RHEA-COMP:12069"/>
        <dbReference type="ChEBI" id="CHEBI:65314"/>
        <dbReference type="ChEBI" id="CHEBI:65315"/>
    </reaction>
</comment>
<dbReference type="PANTHER" id="PTHR21600">
    <property type="entry name" value="MITOCHONDRIAL RNA PSEUDOURIDINE SYNTHASE"/>
    <property type="match status" value="1"/>
</dbReference>
<feature type="domain" description="Pseudouridine synthase RsuA/RluA-like" evidence="5">
    <location>
        <begin position="91"/>
        <end position="242"/>
    </location>
</feature>
<evidence type="ECO:0000313" key="6">
    <source>
        <dbReference type="EMBL" id="HIR92766.1"/>
    </source>
</evidence>
<evidence type="ECO:0000313" key="7">
    <source>
        <dbReference type="Proteomes" id="UP000886841"/>
    </source>
</evidence>
<comment type="function">
    <text evidence="4">Responsible for synthesis of pseudouridine from uracil.</text>
</comment>
<dbReference type="Proteomes" id="UP000886841">
    <property type="component" value="Unassembled WGS sequence"/>
</dbReference>
<dbReference type="InterPro" id="IPR006145">
    <property type="entry name" value="PsdUridine_synth_RsuA/RluA"/>
</dbReference>
<evidence type="ECO:0000256" key="1">
    <source>
        <dbReference type="ARBA" id="ARBA00000073"/>
    </source>
</evidence>
<dbReference type="GO" id="GO:0003723">
    <property type="term" value="F:RNA binding"/>
    <property type="evidence" value="ECO:0007669"/>
    <property type="project" value="InterPro"/>
</dbReference>
<reference evidence="6" key="1">
    <citation type="submission" date="2020-10" db="EMBL/GenBank/DDBJ databases">
        <authorList>
            <person name="Gilroy R."/>
        </authorList>
    </citation>
    <scope>NUCLEOTIDE SEQUENCE</scope>
    <source>
        <strain evidence="6">ChiSxjej1B13-7041</strain>
    </source>
</reference>
<dbReference type="InterPro" id="IPR050188">
    <property type="entry name" value="RluA_PseudoU_synthase"/>
</dbReference>
<dbReference type="NCBIfam" id="TIGR00005">
    <property type="entry name" value="rluA_subfam"/>
    <property type="match status" value="1"/>
</dbReference>
<dbReference type="EMBL" id="DVHU01000045">
    <property type="protein sequence ID" value="HIR92766.1"/>
    <property type="molecule type" value="Genomic_DNA"/>
</dbReference>
<evidence type="ECO:0000256" key="4">
    <source>
        <dbReference type="RuleBase" id="RU362028"/>
    </source>
</evidence>
<dbReference type="GO" id="GO:0140098">
    <property type="term" value="F:catalytic activity, acting on RNA"/>
    <property type="evidence" value="ECO:0007669"/>
    <property type="project" value="UniProtKB-ARBA"/>
</dbReference>
<dbReference type="PANTHER" id="PTHR21600:SF87">
    <property type="entry name" value="RNA PSEUDOURIDYLATE SYNTHASE DOMAIN-CONTAINING PROTEIN 1"/>
    <property type="match status" value="1"/>
</dbReference>
<proteinExistence type="inferred from homology"/>
<evidence type="ECO:0000256" key="3">
    <source>
        <dbReference type="PIRSR" id="PIRSR606225-1"/>
    </source>
</evidence>
<evidence type="ECO:0000259" key="5">
    <source>
        <dbReference type="Pfam" id="PF00849"/>
    </source>
</evidence>
<dbReference type="GO" id="GO:0000455">
    <property type="term" value="P:enzyme-directed rRNA pseudouridine synthesis"/>
    <property type="evidence" value="ECO:0007669"/>
    <property type="project" value="TreeGrafter"/>
</dbReference>
<dbReference type="AlphaFoldDB" id="A0A9D1EJ67"/>
<dbReference type="Gene3D" id="3.30.2350.10">
    <property type="entry name" value="Pseudouridine synthase"/>
    <property type="match status" value="1"/>
</dbReference>
<dbReference type="Pfam" id="PF00849">
    <property type="entry name" value="PseudoU_synth_2"/>
    <property type="match status" value="1"/>
</dbReference>
<dbReference type="InterPro" id="IPR020103">
    <property type="entry name" value="PsdUridine_synth_cat_dom_sf"/>
</dbReference>
<reference evidence="6" key="2">
    <citation type="journal article" date="2021" name="PeerJ">
        <title>Extensive microbial diversity within the chicken gut microbiome revealed by metagenomics and culture.</title>
        <authorList>
            <person name="Gilroy R."/>
            <person name="Ravi A."/>
            <person name="Getino M."/>
            <person name="Pursley I."/>
            <person name="Horton D.L."/>
            <person name="Alikhan N.F."/>
            <person name="Baker D."/>
            <person name="Gharbi K."/>
            <person name="Hall N."/>
            <person name="Watson M."/>
            <person name="Adriaenssens E.M."/>
            <person name="Foster-Nyarko E."/>
            <person name="Jarju S."/>
            <person name="Secka A."/>
            <person name="Antonio M."/>
            <person name="Oren A."/>
            <person name="Chaudhuri R.R."/>
            <person name="La Ragione R."/>
            <person name="Hildebrand F."/>
            <person name="Pallen M.J."/>
        </authorList>
    </citation>
    <scope>NUCLEOTIDE SEQUENCE</scope>
    <source>
        <strain evidence="6">ChiSxjej1B13-7041</strain>
    </source>
</reference>
<protein>
    <recommendedName>
        <fullName evidence="4">Pseudouridine synthase</fullName>
        <ecNumber evidence="4">5.4.99.-</ecNumber>
    </recommendedName>
</protein>
<keyword evidence="4" id="KW-0413">Isomerase</keyword>
<name>A0A9D1EJ67_9FIRM</name>
<dbReference type="CDD" id="cd02869">
    <property type="entry name" value="PseudoU_synth_RluA_like"/>
    <property type="match status" value="1"/>
</dbReference>